<dbReference type="AlphaFoldDB" id="A0A1C4U432"/>
<sequence length="407" mass="41110">MSARRVLVVCALLVLVVAGCDRPGTGGDRGDPGVGRSPADRDRPASMELAWQEATLPLPPGPAGRLVLRDAVSCGGSWFLVGGVVDAAGETRPAAWSSADGSAWAPVPIAARTFYGRQHVLYAAACAPGPTGGPDGGRVAALGAKNGGVHGNPRTATWVRDGAGPLREVPAAFELFGGPRAVSVARLAAGAGGWLIAGARVDGAAVWTSPDAGGFTLAEGLPELAGDARGRTAAYDVVALPTGWLVVGSLLPAGGAALTPMAWTSVDGRSWRRTELPVGNGRGRAERVVLRDGVPVAVGAVPDGFAVWRADDGSRWRRVGGFGAVGPGVLSVVGLTVVRGVLVAVTGDGAGRSAWASTDGGASWRPVPTPSMVVDGGDTALTMAGGEDRLVLLADDGRSSHAWWGRV</sequence>
<dbReference type="InterPro" id="IPR015943">
    <property type="entry name" value="WD40/YVTN_repeat-like_dom_sf"/>
</dbReference>
<dbReference type="PROSITE" id="PS51257">
    <property type="entry name" value="PROKAR_LIPOPROTEIN"/>
    <property type="match status" value="1"/>
</dbReference>
<gene>
    <name evidence="1" type="ORF">GA0070216_101239</name>
</gene>
<dbReference type="EMBL" id="FMCU01000001">
    <property type="protein sequence ID" value="SCE66416.1"/>
    <property type="molecule type" value="Genomic_DNA"/>
</dbReference>
<organism evidence="1 2">
    <name type="scientific">Micromonospora matsumotoense</name>
    <dbReference type="NCBI Taxonomy" id="121616"/>
    <lineage>
        <taxon>Bacteria</taxon>
        <taxon>Bacillati</taxon>
        <taxon>Actinomycetota</taxon>
        <taxon>Actinomycetes</taxon>
        <taxon>Micromonosporales</taxon>
        <taxon>Micromonosporaceae</taxon>
        <taxon>Micromonospora</taxon>
    </lineage>
</organism>
<keyword evidence="2" id="KW-1185">Reference proteome</keyword>
<dbReference type="InterPro" id="IPR036278">
    <property type="entry name" value="Sialidase_sf"/>
</dbReference>
<reference evidence="2" key="1">
    <citation type="submission" date="2016-06" db="EMBL/GenBank/DDBJ databases">
        <authorList>
            <person name="Varghese N."/>
            <person name="Submissions Spin"/>
        </authorList>
    </citation>
    <scope>NUCLEOTIDE SEQUENCE [LARGE SCALE GENOMIC DNA]</scope>
    <source>
        <strain evidence="2">DSM 44100</strain>
    </source>
</reference>
<dbReference type="Proteomes" id="UP000198797">
    <property type="component" value="Unassembled WGS sequence"/>
</dbReference>
<protein>
    <recommendedName>
        <fullName evidence="3">BNR repeat-like domain-containing protein</fullName>
    </recommendedName>
</protein>
<dbReference type="Gene3D" id="2.130.10.10">
    <property type="entry name" value="YVTN repeat-like/Quinoprotein amine dehydrogenase"/>
    <property type="match status" value="1"/>
</dbReference>
<dbReference type="OrthoDB" id="4894058at2"/>
<proteinExistence type="predicted"/>
<dbReference type="SUPFAM" id="SSF50939">
    <property type="entry name" value="Sialidases"/>
    <property type="match status" value="1"/>
</dbReference>
<evidence type="ECO:0008006" key="3">
    <source>
        <dbReference type="Google" id="ProtNLM"/>
    </source>
</evidence>
<evidence type="ECO:0000313" key="2">
    <source>
        <dbReference type="Proteomes" id="UP000198797"/>
    </source>
</evidence>
<dbReference type="CDD" id="cd15482">
    <property type="entry name" value="Sialidase_non-viral"/>
    <property type="match status" value="1"/>
</dbReference>
<name>A0A1C4U432_9ACTN</name>
<dbReference type="RefSeq" id="WP_091237378.1">
    <property type="nucleotide sequence ID" value="NZ_FMCU01000001.1"/>
</dbReference>
<accession>A0A1C4U432</accession>
<evidence type="ECO:0000313" key="1">
    <source>
        <dbReference type="EMBL" id="SCE66416.1"/>
    </source>
</evidence>
<dbReference type="STRING" id="121616.GA0070216_101239"/>